<evidence type="ECO:0000313" key="7">
    <source>
        <dbReference type="EMBL" id="VFK10778.1"/>
    </source>
</evidence>
<name>A0A450SP62_9GAMM</name>
<feature type="domain" description="Response regulatory" evidence="4">
    <location>
        <begin position="264"/>
        <end position="381"/>
    </location>
</feature>
<organism evidence="6">
    <name type="scientific">Candidatus Kentrum sp. FM</name>
    <dbReference type="NCBI Taxonomy" id="2126340"/>
    <lineage>
        <taxon>Bacteria</taxon>
        <taxon>Pseudomonadati</taxon>
        <taxon>Pseudomonadota</taxon>
        <taxon>Gammaproteobacteria</taxon>
        <taxon>Candidatus Kentrum</taxon>
    </lineage>
</organism>
<evidence type="ECO:0000259" key="4">
    <source>
        <dbReference type="PROSITE" id="PS50110"/>
    </source>
</evidence>
<evidence type="ECO:0000313" key="5">
    <source>
        <dbReference type="EMBL" id="VFJ54823.1"/>
    </source>
</evidence>
<feature type="region of interest" description="Disordered" evidence="3">
    <location>
        <begin position="208"/>
        <end position="240"/>
    </location>
</feature>
<dbReference type="EMBL" id="CAADFL010000154">
    <property type="protein sequence ID" value="VFK10778.1"/>
    <property type="molecule type" value="Genomic_DNA"/>
</dbReference>
<reference evidence="6" key="1">
    <citation type="submission" date="2019-02" db="EMBL/GenBank/DDBJ databases">
        <authorList>
            <person name="Gruber-Vodicka R. H."/>
            <person name="Seah K. B. B."/>
        </authorList>
    </citation>
    <scope>NUCLEOTIDE SEQUENCE</scope>
    <source>
        <strain evidence="5">BECK_BZ163</strain>
        <strain evidence="7">BECK_BZ164</strain>
        <strain evidence="6">BECK_BZ165</strain>
    </source>
</reference>
<dbReference type="AlphaFoldDB" id="A0A450SP62"/>
<proteinExistence type="predicted"/>
<dbReference type="CDD" id="cd17535">
    <property type="entry name" value="REC_NarL-like"/>
    <property type="match status" value="1"/>
</dbReference>
<dbReference type="SMART" id="SM00448">
    <property type="entry name" value="REC"/>
    <property type="match status" value="1"/>
</dbReference>
<dbReference type="PANTHER" id="PTHR44591:SF3">
    <property type="entry name" value="RESPONSE REGULATORY DOMAIN-CONTAINING PROTEIN"/>
    <property type="match status" value="1"/>
</dbReference>
<evidence type="ECO:0000256" key="3">
    <source>
        <dbReference type="SAM" id="MobiDB-lite"/>
    </source>
</evidence>
<dbReference type="InterPro" id="IPR001789">
    <property type="entry name" value="Sig_transdc_resp-reg_receiver"/>
</dbReference>
<dbReference type="GO" id="GO:0000160">
    <property type="term" value="P:phosphorelay signal transduction system"/>
    <property type="evidence" value="ECO:0007669"/>
    <property type="project" value="InterPro"/>
</dbReference>
<evidence type="ECO:0000256" key="1">
    <source>
        <dbReference type="ARBA" id="ARBA00022553"/>
    </source>
</evidence>
<gene>
    <name evidence="5" type="ORF">BECKFM1743A_GA0114220_101378</name>
    <name evidence="7" type="ORF">BECKFM1743B_GA0114221_101547</name>
    <name evidence="6" type="ORF">BECKFM1743C_GA0114222_101627</name>
</gene>
<dbReference type="Pfam" id="PF00072">
    <property type="entry name" value="Response_reg"/>
    <property type="match status" value="1"/>
</dbReference>
<dbReference type="EMBL" id="CAADFA010000162">
    <property type="protein sequence ID" value="VFJ55676.1"/>
    <property type="molecule type" value="Genomic_DNA"/>
</dbReference>
<dbReference type="Gene3D" id="3.40.50.2300">
    <property type="match status" value="1"/>
</dbReference>
<dbReference type="SUPFAM" id="SSF52172">
    <property type="entry name" value="CheY-like"/>
    <property type="match status" value="1"/>
</dbReference>
<dbReference type="PANTHER" id="PTHR44591">
    <property type="entry name" value="STRESS RESPONSE REGULATOR PROTEIN 1"/>
    <property type="match status" value="1"/>
</dbReference>
<dbReference type="EMBL" id="CAADEZ010000137">
    <property type="protein sequence ID" value="VFJ54823.1"/>
    <property type="molecule type" value="Genomic_DNA"/>
</dbReference>
<dbReference type="InterPro" id="IPR011006">
    <property type="entry name" value="CheY-like_superfamily"/>
</dbReference>
<protein>
    <submittedName>
        <fullName evidence="6">Response regulator receiver domain-containing protein</fullName>
    </submittedName>
</protein>
<keyword evidence="1 2" id="KW-0597">Phosphoprotein</keyword>
<accession>A0A450SP62</accession>
<feature type="modified residue" description="4-aspartylphosphate" evidence="2">
    <location>
        <position position="314"/>
    </location>
</feature>
<dbReference type="InterPro" id="IPR058245">
    <property type="entry name" value="NreC/VraR/RcsB-like_REC"/>
</dbReference>
<sequence length="398" mass="45238">MNTNEWKNRLETAIEREIAEPEFVDRLGRRPVTVLSDEIRNRHTTDPALIEAARRLLSTMPGDRGQPLAILVSLVDSAELYHDKLAGVIYRRLMTSDPDDAAIRVLWMNTLLDMKFRLAPSDLDALTDVRDTYPIQWVNAWMESGYPEKGLSFAEDNIRRGRIGALDLNISVDSWWQILGPELDRHIRNWHGLLEGDPDRDLLSEWMNSKGIPGREDESMGAGTISRRRETARSSPTGSVYNQLIPRSRDRKGKQAEQIRDVREILVVDDSPALLDDLKWAAEEASEADITEAQSAREAMDLIREHDFDLVITDLRMETQEAGMEVLTAAKNKDWNTQVILVTAFDRPRETDPTAIAKGAYGYIDRNGPGNYLQRLRQDIGPALARREQKRREGKAEG</sequence>
<evidence type="ECO:0000256" key="2">
    <source>
        <dbReference type="PROSITE-ProRule" id="PRU00169"/>
    </source>
</evidence>
<evidence type="ECO:0000313" key="6">
    <source>
        <dbReference type="EMBL" id="VFJ55676.1"/>
    </source>
</evidence>
<dbReference type="InterPro" id="IPR050595">
    <property type="entry name" value="Bact_response_regulator"/>
</dbReference>
<dbReference type="PROSITE" id="PS50110">
    <property type="entry name" value="RESPONSE_REGULATORY"/>
    <property type="match status" value="1"/>
</dbReference>